<sequence length="348" mass="38946">MNDTSEPQICKFSINLQVLFHILLLRLHIMHERLEDLRQEKSAADQRMALEFAAGNECFRRCSRICSQVYQSTPQSFLLGFCSDMAADSEKDASEGHGGARNTGEKDHKPASSRKLTEAERKRKQECQRDSNARKKERIQNTEIEVENLRKQCAYYKGQVDAYNKGLQEEIGKVVNSVEKVINCAEKVEQVGNRVEKQTAQIDNLCELFIEGKHSAGRRGSTSSSTEVLEGAPNPMASAMRWNRSLISGSFKPCQSLPDECYQLAFNSLMERYSASETHHAQEKVATEARHAQEMAAIKAQHAQEMAAVRTEYGLDVENEILQAPAGASPGIDYGDQFVNYSLFTGAP</sequence>
<dbReference type="KEGG" id="peu:105120727"/>
<dbReference type="AlphaFoldDB" id="A0AAJ6TV75"/>
<dbReference type="RefSeq" id="XP_011017360.1">
    <property type="nucleotide sequence ID" value="XM_011019058.1"/>
</dbReference>
<gene>
    <name evidence="3" type="primary">LOC105120727</name>
</gene>
<evidence type="ECO:0000313" key="2">
    <source>
        <dbReference type="Proteomes" id="UP000694918"/>
    </source>
</evidence>
<dbReference type="GeneID" id="105120727"/>
<evidence type="ECO:0000313" key="3">
    <source>
        <dbReference type="RefSeq" id="XP_011017360.1"/>
    </source>
</evidence>
<keyword evidence="2" id="KW-1185">Reference proteome</keyword>
<accession>A0AAJ6TV75</accession>
<protein>
    <submittedName>
        <fullName evidence="3">Uncharacterized protein LOC105120727 isoform X1</fullName>
    </submittedName>
</protein>
<feature type="compositionally biased region" description="Basic and acidic residues" evidence="1">
    <location>
        <begin position="103"/>
        <end position="135"/>
    </location>
</feature>
<evidence type="ECO:0000256" key="1">
    <source>
        <dbReference type="SAM" id="MobiDB-lite"/>
    </source>
</evidence>
<proteinExistence type="predicted"/>
<organism evidence="2 3">
    <name type="scientific">Populus euphratica</name>
    <name type="common">Euphrates poplar</name>
    <dbReference type="NCBI Taxonomy" id="75702"/>
    <lineage>
        <taxon>Eukaryota</taxon>
        <taxon>Viridiplantae</taxon>
        <taxon>Streptophyta</taxon>
        <taxon>Embryophyta</taxon>
        <taxon>Tracheophyta</taxon>
        <taxon>Spermatophyta</taxon>
        <taxon>Magnoliopsida</taxon>
        <taxon>eudicotyledons</taxon>
        <taxon>Gunneridae</taxon>
        <taxon>Pentapetalae</taxon>
        <taxon>rosids</taxon>
        <taxon>fabids</taxon>
        <taxon>Malpighiales</taxon>
        <taxon>Salicaceae</taxon>
        <taxon>Saliceae</taxon>
        <taxon>Populus</taxon>
    </lineage>
</organism>
<dbReference type="Proteomes" id="UP000694918">
    <property type="component" value="Unplaced"/>
</dbReference>
<feature type="region of interest" description="Disordered" evidence="1">
    <location>
        <begin position="90"/>
        <end position="135"/>
    </location>
</feature>
<reference evidence="3" key="1">
    <citation type="submission" date="2025-08" db="UniProtKB">
        <authorList>
            <consortium name="RefSeq"/>
        </authorList>
    </citation>
    <scope>IDENTIFICATION</scope>
</reference>
<name>A0AAJ6TV75_POPEU</name>